<dbReference type="GO" id="GO:0005829">
    <property type="term" value="C:cytosol"/>
    <property type="evidence" value="ECO:0007669"/>
    <property type="project" value="TreeGrafter"/>
</dbReference>
<proteinExistence type="inferred from homology"/>
<dbReference type="Gene3D" id="1.25.40.10">
    <property type="entry name" value="Tetratricopeptide repeat domain"/>
    <property type="match status" value="1"/>
</dbReference>
<organism evidence="3 4">
    <name type="scientific">Sistotremastrum niveocremeum HHB9708</name>
    <dbReference type="NCBI Taxonomy" id="1314777"/>
    <lineage>
        <taxon>Eukaryota</taxon>
        <taxon>Fungi</taxon>
        <taxon>Dikarya</taxon>
        <taxon>Basidiomycota</taxon>
        <taxon>Agaricomycotina</taxon>
        <taxon>Agaricomycetes</taxon>
        <taxon>Sistotremastrales</taxon>
        <taxon>Sistotremastraceae</taxon>
        <taxon>Sertulicium</taxon>
        <taxon>Sertulicium niveocremeum</taxon>
    </lineage>
</organism>
<evidence type="ECO:0000256" key="1">
    <source>
        <dbReference type="ARBA" id="ARBA00005351"/>
    </source>
</evidence>
<protein>
    <submittedName>
        <fullName evidence="3">Cytoplasmic protein</fullName>
    </submittedName>
</protein>
<evidence type="ECO:0000256" key="2">
    <source>
        <dbReference type="SAM" id="MobiDB-lite"/>
    </source>
</evidence>
<name>A0A164T2X5_9AGAM</name>
<sequence>MATTSASAQRALATILPLINSDTPDYYSAHQKARTSASRLVKPPASKPPNYISAIEVLFETAKELLKKEQQGSGVDLGTFMIDLMQQHEEKVTDTARGRITQLIALVGSSGSWRKTLVDKAIAWSREAGSYPAGDPQIHHYIGEILYKEGLFEEAEPHFLASASRDSARTNGQMMAEWFLDAGSSESPPGPGAYAARGVLPYLVLGSVLAASAFISSFLSTLLARSQSVLAVPEPIALPDASSSSPSKEIFLTADQTLNFLQLAVRTCQRGQGDKSKLARESWIRLCGTYQSKGGLLTHPEVRRTLQELASLYFALPLPRAQPANPLGDMMAGLFGGMPGGGAEPQRKLAPPGLTGPTAELD</sequence>
<keyword evidence="4" id="KW-1185">Reference proteome</keyword>
<dbReference type="AlphaFoldDB" id="A0A164T2X5"/>
<comment type="similarity">
    <text evidence="1">Belongs to the GET4 family.</text>
</comment>
<feature type="region of interest" description="Disordered" evidence="2">
    <location>
        <begin position="338"/>
        <end position="362"/>
    </location>
</feature>
<dbReference type="Pfam" id="PF04190">
    <property type="entry name" value="GET4"/>
    <property type="match status" value="1"/>
</dbReference>
<dbReference type="EMBL" id="KV419412">
    <property type="protein sequence ID" value="KZS92031.1"/>
    <property type="molecule type" value="Genomic_DNA"/>
</dbReference>
<dbReference type="PANTHER" id="PTHR12875">
    <property type="entry name" value="GOLGI TO ER TRAFFIC PROTEIN 4 HOMOLOG"/>
    <property type="match status" value="1"/>
</dbReference>
<dbReference type="OrthoDB" id="10252405at2759"/>
<dbReference type="Proteomes" id="UP000076722">
    <property type="component" value="Unassembled WGS sequence"/>
</dbReference>
<accession>A0A164T2X5</accession>
<dbReference type="STRING" id="1314777.A0A164T2X5"/>
<dbReference type="PANTHER" id="PTHR12875:SF0">
    <property type="entry name" value="GOLGI TO ER TRAFFIC PROTEIN 4 HOMOLOG"/>
    <property type="match status" value="1"/>
</dbReference>
<dbReference type="InterPro" id="IPR011990">
    <property type="entry name" value="TPR-like_helical_dom_sf"/>
</dbReference>
<evidence type="ECO:0000313" key="3">
    <source>
        <dbReference type="EMBL" id="KZS92031.1"/>
    </source>
</evidence>
<gene>
    <name evidence="3" type="ORF">SISNIDRAFT_130438</name>
</gene>
<reference evidence="3 4" key="1">
    <citation type="journal article" date="2016" name="Mol. Biol. Evol.">
        <title>Comparative Genomics of Early-Diverging Mushroom-Forming Fungi Provides Insights into the Origins of Lignocellulose Decay Capabilities.</title>
        <authorList>
            <person name="Nagy L.G."/>
            <person name="Riley R."/>
            <person name="Tritt A."/>
            <person name="Adam C."/>
            <person name="Daum C."/>
            <person name="Floudas D."/>
            <person name="Sun H."/>
            <person name="Yadav J.S."/>
            <person name="Pangilinan J."/>
            <person name="Larsson K.H."/>
            <person name="Matsuura K."/>
            <person name="Barry K."/>
            <person name="Labutti K."/>
            <person name="Kuo R."/>
            <person name="Ohm R.A."/>
            <person name="Bhattacharya S.S."/>
            <person name="Shirouzu T."/>
            <person name="Yoshinaga Y."/>
            <person name="Martin F.M."/>
            <person name="Grigoriev I.V."/>
            <person name="Hibbett D.S."/>
        </authorList>
    </citation>
    <scope>NUCLEOTIDE SEQUENCE [LARGE SCALE GENOMIC DNA]</scope>
    <source>
        <strain evidence="3 4">HHB9708</strain>
    </source>
</reference>
<evidence type="ECO:0000313" key="4">
    <source>
        <dbReference type="Proteomes" id="UP000076722"/>
    </source>
</evidence>
<dbReference type="GO" id="GO:0045048">
    <property type="term" value="P:protein insertion into ER membrane"/>
    <property type="evidence" value="ECO:0007669"/>
    <property type="project" value="InterPro"/>
</dbReference>
<dbReference type="InterPro" id="IPR007317">
    <property type="entry name" value="GET4"/>
</dbReference>